<dbReference type="EMBL" id="SRLO01000437">
    <property type="protein sequence ID" value="TNN56072.1"/>
    <property type="molecule type" value="Genomic_DNA"/>
</dbReference>
<evidence type="ECO:0000313" key="2">
    <source>
        <dbReference type="Proteomes" id="UP000314294"/>
    </source>
</evidence>
<evidence type="ECO:0000313" key="1">
    <source>
        <dbReference type="EMBL" id="TNN56072.1"/>
    </source>
</evidence>
<comment type="caution">
    <text evidence="1">The sequence shown here is derived from an EMBL/GenBank/DDBJ whole genome shotgun (WGS) entry which is preliminary data.</text>
</comment>
<name>A0A4Z2GTL9_9TELE</name>
<dbReference type="Proteomes" id="UP000314294">
    <property type="component" value="Unassembled WGS sequence"/>
</dbReference>
<accession>A0A4Z2GTL9</accession>
<reference evidence="1 2" key="1">
    <citation type="submission" date="2019-03" db="EMBL/GenBank/DDBJ databases">
        <title>First draft genome of Liparis tanakae, snailfish: a comprehensive survey of snailfish specific genes.</title>
        <authorList>
            <person name="Kim W."/>
            <person name="Song I."/>
            <person name="Jeong J.-H."/>
            <person name="Kim D."/>
            <person name="Kim S."/>
            <person name="Ryu S."/>
            <person name="Song J.Y."/>
            <person name="Lee S.K."/>
        </authorList>
    </citation>
    <scope>NUCLEOTIDE SEQUENCE [LARGE SCALE GENOMIC DNA]</scope>
    <source>
        <tissue evidence="1">Muscle</tissue>
    </source>
</reference>
<sequence length="145" mass="16220">MQASSFWLIEDRCHHLSARRGAELPVMVQRYGRVLNCEMTSRTGMDGEGLMGLDDVHLELKVNGAAASQRNGMVDTRQTNINMKSFETDPSLPATAKWTKSKDVRVLYVILPQLKPTEVKLWRLCVDQAVAFQFGIDLYGGGGEF</sequence>
<organism evidence="1 2">
    <name type="scientific">Liparis tanakae</name>
    <name type="common">Tanaka's snailfish</name>
    <dbReference type="NCBI Taxonomy" id="230148"/>
    <lineage>
        <taxon>Eukaryota</taxon>
        <taxon>Metazoa</taxon>
        <taxon>Chordata</taxon>
        <taxon>Craniata</taxon>
        <taxon>Vertebrata</taxon>
        <taxon>Euteleostomi</taxon>
        <taxon>Actinopterygii</taxon>
        <taxon>Neopterygii</taxon>
        <taxon>Teleostei</taxon>
        <taxon>Neoteleostei</taxon>
        <taxon>Acanthomorphata</taxon>
        <taxon>Eupercaria</taxon>
        <taxon>Perciformes</taxon>
        <taxon>Cottioidei</taxon>
        <taxon>Cottales</taxon>
        <taxon>Liparidae</taxon>
        <taxon>Liparis</taxon>
    </lineage>
</organism>
<keyword evidence="2" id="KW-1185">Reference proteome</keyword>
<protein>
    <submittedName>
        <fullName evidence="1">Uncharacterized protein</fullName>
    </submittedName>
</protein>
<proteinExistence type="predicted"/>
<gene>
    <name evidence="1" type="ORF">EYF80_033703</name>
</gene>
<dbReference type="AlphaFoldDB" id="A0A4Z2GTL9"/>